<dbReference type="EMBL" id="LXQA010825333">
    <property type="protein sequence ID" value="MCI72792.1"/>
    <property type="molecule type" value="Genomic_DNA"/>
</dbReference>
<reference evidence="1 2" key="1">
    <citation type="journal article" date="2018" name="Front. Plant Sci.">
        <title>Red Clover (Trifolium pratense) and Zigzag Clover (T. medium) - A Picture of Genomic Similarities and Differences.</title>
        <authorList>
            <person name="Dluhosova J."/>
            <person name="Istvanek J."/>
            <person name="Nedelnik J."/>
            <person name="Repkova J."/>
        </authorList>
    </citation>
    <scope>NUCLEOTIDE SEQUENCE [LARGE SCALE GENOMIC DNA]</scope>
    <source>
        <strain evidence="2">cv. 10/8</strain>
        <tissue evidence="1">Leaf</tissue>
    </source>
</reference>
<proteinExistence type="predicted"/>
<accession>A0A392UH68</accession>
<evidence type="ECO:0000313" key="1">
    <source>
        <dbReference type="EMBL" id="MCI72792.1"/>
    </source>
</evidence>
<organism evidence="1 2">
    <name type="scientific">Trifolium medium</name>
    <dbReference type="NCBI Taxonomy" id="97028"/>
    <lineage>
        <taxon>Eukaryota</taxon>
        <taxon>Viridiplantae</taxon>
        <taxon>Streptophyta</taxon>
        <taxon>Embryophyta</taxon>
        <taxon>Tracheophyta</taxon>
        <taxon>Spermatophyta</taxon>
        <taxon>Magnoliopsida</taxon>
        <taxon>eudicotyledons</taxon>
        <taxon>Gunneridae</taxon>
        <taxon>Pentapetalae</taxon>
        <taxon>rosids</taxon>
        <taxon>fabids</taxon>
        <taxon>Fabales</taxon>
        <taxon>Fabaceae</taxon>
        <taxon>Papilionoideae</taxon>
        <taxon>50 kb inversion clade</taxon>
        <taxon>NPAAA clade</taxon>
        <taxon>Hologalegina</taxon>
        <taxon>IRL clade</taxon>
        <taxon>Trifolieae</taxon>
        <taxon>Trifolium</taxon>
    </lineage>
</organism>
<dbReference type="Proteomes" id="UP000265520">
    <property type="component" value="Unassembled WGS sequence"/>
</dbReference>
<protein>
    <submittedName>
        <fullName evidence="1">Uncharacterized protein</fullName>
    </submittedName>
</protein>
<evidence type="ECO:0000313" key="2">
    <source>
        <dbReference type="Proteomes" id="UP000265520"/>
    </source>
</evidence>
<sequence>MMKSISWKPPNAGWVMLNTDEASKNGSVAGCGGLIRGSN</sequence>
<name>A0A392UH68_9FABA</name>
<feature type="non-terminal residue" evidence="1">
    <location>
        <position position="39"/>
    </location>
</feature>
<keyword evidence="2" id="KW-1185">Reference proteome</keyword>
<dbReference type="AlphaFoldDB" id="A0A392UH68"/>
<comment type="caution">
    <text evidence="1">The sequence shown here is derived from an EMBL/GenBank/DDBJ whole genome shotgun (WGS) entry which is preliminary data.</text>
</comment>